<dbReference type="GO" id="GO:0046166">
    <property type="term" value="P:glyceraldehyde-3-phosphate biosynthetic process"/>
    <property type="evidence" value="ECO:0007669"/>
    <property type="project" value="TreeGrafter"/>
</dbReference>
<dbReference type="InterPro" id="IPR000652">
    <property type="entry name" value="Triosephosphate_isomerase"/>
</dbReference>
<dbReference type="GO" id="GO:0006096">
    <property type="term" value="P:glycolytic process"/>
    <property type="evidence" value="ECO:0007669"/>
    <property type="project" value="UniProtKB-UniPathway"/>
</dbReference>
<evidence type="ECO:0000313" key="4">
    <source>
        <dbReference type="Proteomes" id="UP000319411"/>
    </source>
</evidence>
<dbReference type="Gene3D" id="3.20.20.70">
    <property type="entry name" value="Aldolase class I"/>
    <property type="match status" value="1"/>
</dbReference>
<protein>
    <recommendedName>
        <fullName evidence="2">Triosephosphate isomerase</fullName>
        <ecNumber evidence="2">5.3.1.1</ecNumber>
    </recommendedName>
</protein>
<dbReference type="PROSITE" id="PS51440">
    <property type="entry name" value="TIM_2"/>
    <property type="match status" value="1"/>
</dbReference>
<keyword evidence="2" id="KW-0312">Gluconeogenesis</keyword>
<evidence type="ECO:0000256" key="2">
    <source>
        <dbReference type="RuleBase" id="RU363013"/>
    </source>
</evidence>
<comment type="pathway">
    <text evidence="2">Carbohydrate degradation; glycolysis; D-glyceraldehyde 3-phosphate from glycerone phosphate: step 1/1.</text>
</comment>
<dbReference type="EMBL" id="CP032702">
    <property type="protein sequence ID" value="QDY41892.1"/>
    <property type="molecule type" value="Genomic_DNA"/>
</dbReference>
<evidence type="ECO:0000256" key="1">
    <source>
        <dbReference type="ARBA" id="ARBA00023235"/>
    </source>
</evidence>
<dbReference type="GO" id="GO:0019563">
    <property type="term" value="P:glycerol catabolic process"/>
    <property type="evidence" value="ECO:0007669"/>
    <property type="project" value="TreeGrafter"/>
</dbReference>
<dbReference type="GO" id="GO:0005829">
    <property type="term" value="C:cytosol"/>
    <property type="evidence" value="ECO:0007669"/>
    <property type="project" value="TreeGrafter"/>
</dbReference>
<dbReference type="UniPathway" id="UPA00138"/>
<dbReference type="GO" id="GO:0006094">
    <property type="term" value="P:gluconeogenesis"/>
    <property type="evidence" value="ECO:0007669"/>
    <property type="project" value="UniProtKB-UniPathway"/>
</dbReference>
<dbReference type="GO" id="GO:0004807">
    <property type="term" value="F:triose-phosphate isomerase activity"/>
    <property type="evidence" value="ECO:0007669"/>
    <property type="project" value="UniProtKB-EC"/>
</dbReference>
<dbReference type="OrthoDB" id="9809429at2"/>
<accession>A0A518XCH3</accession>
<dbReference type="UniPathway" id="UPA00109">
    <property type="reaction ID" value="UER00189"/>
</dbReference>
<gene>
    <name evidence="3" type="ORF">D8B20_08315</name>
</gene>
<dbReference type="InterPro" id="IPR035990">
    <property type="entry name" value="TIM_sf"/>
</dbReference>
<dbReference type="InterPro" id="IPR013785">
    <property type="entry name" value="Aldolase_TIM"/>
</dbReference>
<dbReference type="PANTHER" id="PTHR21139">
    <property type="entry name" value="TRIOSEPHOSPHATE ISOMERASE"/>
    <property type="match status" value="1"/>
</dbReference>
<name>A0A518XCH3_9GAMM</name>
<reference evidence="3 4" key="1">
    <citation type="submission" date="2018-10" db="EMBL/GenBank/DDBJ databases">
        <title>Genome Sequencing of Pantoea dispersa DSM 32899.</title>
        <authorList>
            <person name="Nawrath M."/>
            <person name="Ottenheim C."/>
            <person name="Wilm A."/>
            <person name="Zimmermann W."/>
            <person name="Wu J.C."/>
        </authorList>
    </citation>
    <scope>NUCLEOTIDE SEQUENCE [LARGE SCALE GENOMIC DNA]</scope>
    <source>
        <strain evidence="3 4">DSM 32899</strain>
    </source>
</reference>
<comment type="similarity">
    <text evidence="2">Belongs to the triosephosphate isomerase family.</text>
</comment>
<comment type="subunit">
    <text evidence="2">Homodimer.</text>
</comment>
<comment type="subcellular location">
    <subcellularLocation>
        <location evidence="2">Cytoplasm</location>
    </subcellularLocation>
</comment>
<proteinExistence type="inferred from homology"/>
<keyword evidence="1 2" id="KW-0413">Isomerase</keyword>
<dbReference type="CDD" id="cd00311">
    <property type="entry name" value="TIM"/>
    <property type="match status" value="1"/>
</dbReference>
<comment type="pathway">
    <text evidence="2">Carbohydrate biosynthesis; gluconeogenesis.</text>
</comment>
<dbReference type="RefSeq" id="WP_145888420.1">
    <property type="nucleotide sequence ID" value="NZ_CP032702.1"/>
</dbReference>
<dbReference type="PANTHER" id="PTHR21139:SF2">
    <property type="entry name" value="TRIOSEPHOSPHATE ISOMERASE"/>
    <property type="match status" value="1"/>
</dbReference>
<keyword evidence="2" id="KW-0324">Glycolysis</keyword>
<evidence type="ECO:0000313" key="3">
    <source>
        <dbReference type="EMBL" id="QDY41892.1"/>
    </source>
</evidence>
<dbReference type="Pfam" id="PF00121">
    <property type="entry name" value="TIM"/>
    <property type="match status" value="1"/>
</dbReference>
<comment type="catalytic activity">
    <reaction evidence="2">
        <text>D-glyceraldehyde 3-phosphate = dihydroxyacetone phosphate</text>
        <dbReference type="Rhea" id="RHEA:18585"/>
        <dbReference type="ChEBI" id="CHEBI:57642"/>
        <dbReference type="ChEBI" id="CHEBI:59776"/>
        <dbReference type="EC" id="5.3.1.1"/>
    </reaction>
</comment>
<dbReference type="Proteomes" id="UP000319411">
    <property type="component" value="Chromosome"/>
</dbReference>
<keyword evidence="2" id="KW-0963">Cytoplasm</keyword>
<dbReference type="EC" id="5.3.1.1" evidence="2"/>
<organism evidence="3 4">
    <name type="scientific">Candidatus Pantoea soli</name>
    <dbReference type="NCBI Taxonomy" id="3098669"/>
    <lineage>
        <taxon>Bacteria</taxon>
        <taxon>Pseudomonadati</taxon>
        <taxon>Pseudomonadota</taxon>
        <taxon>Gammaproteobacteria</taxon>
        <taxon>Enterobacterales</taxon>
        <taxon>Erwiniaceae</taxon>
        <taxon>Pantoea</taxon>
    </lineage>
</organism>
<sequence>MSQPTIWLGVSLKMYFGYQQTLAWCHDVARLAQHPAIENGEVGLFILPAFPAIPAVAEIFRSTPVRFGAQNVCQAENGAWTGEVSASMLQELGCTLAEIGHAERRRHFHEDQPQIAAKVAQALRKGLTPVLCMGEAQQGTPAQAMALCKQQLGEALTAAQQQGLQGEVLLAYEPQWAIGAPQPAPDDYIRTVCAGLQQLPLPAGFSLRVIYGGSAGPGLIQRLGADVDGLFLGRFAHDPQALECIIAEASAQIAARPV</sequence>
<keyword evidence="4" id="KW-1185">Reference proteome</keyword>
<dbReference type="KEGG" id="pdis:D8B20_08315"/>
<dbReference type="AlphaFoldDB" id="A0A518XCH3"/>
<dbReference type="SUPFAM" id="SSF51351">
    <property type="entry name" value="Triosephosphate isomerase (TIM)"/>
    <property type="match status" value="1"/>
</dbReference>